<sequence>MFKFISWIFSVTAFSLSLFFIAQGTYMLCLVMILSGLIALPKQDKELQPLGMRLHAKHFSREQRSLNSKEVINFVFALSLAGVSLAYQWHIIVV</sequence>
<feature type="transmembrane region" description="Helical" evidence="1">
    <location>
        <begin position="71"/>
        <end position="92"/>
    </location>
</feature>
<dbReference type="Proteomes" id="UP000228621">
    <property type="component" value="Unassembled WGS sequence"/>
</dbReference>
<dbReference type="RefSeq" id="WP_099640484.1">
    <property type="nucleotide sequence ID" value="NZ_JAQPZX010000002.1"/>
</dbReference>
<accession>A0A2A5JVF0</accession>
<protein>
    <submittedName>
        <fullName evidence="2">Uncharacterized protein</fullName>
    </submittedName>
</protein>
<evidence type="ECO:0000256" key="1">
    <source>
        <dbReference type="SAM" id="Phobius"/>
    </source>
</evidence>
<dbReference type="OrthoDB" id="6313534at2"/>
<keyword evidence="1" id="KW-1133">Transmembrane helix</keyword>
<evidence type="ECO:0000313" key="2">
    <source>
        <dbReference type="EMBL" id="PCK33309.1"/>
    </source>
</evidence>
<dbReference type="AlphaFoldDB" id="A0A2A5JVF0"/>
<evidence type="ECO:0000313" key="3">
    <source>
        <dbReference type="Proteomes" id="UP000228621"/>
    </source>
</evidence>
<reference evidence="3" key="1">
    <citation type="journal article" date="2019" name="Genome Announc.">
        <title>Draft Genome Sequence of Pseudoalteromonas piscicida Strain 36Y ROTHPW, an Hypersaline Seawater Isolate from the South Coast of Sonora, Mexico.</title>
        <authorList>
            <person name="Sanchez-Diaz R."/>
            <person name="Molina-Garza Z.J."/>
            <person name="Cruz-Suarez L.E."/>
            <person name="Selvin J."/>
            <person name="Kiran G.S."/>
            <person name="Ibarra-Gamez J.C."/>
            <person name="Gomez-Gil B."/>
            <person name="Galaviz-Silva L."/>
        </authorList>
    </citation>
    <scope>NUCLEOTIDE SEQUENCE [LARGE SCALE GENOMIC DNA]</scope>
    <source>
        <strain evidence="3">36Y_RITHPW</strain>
    </source>
</reference>
<name>A0A2A5JVF0_PSEO7</name>
<feature type="transmembrane region" description="Helical" evidence="1">
    <location>
        <begin position="20"/>
        <end position="40"/>
    </location>
</feature>
<keyword evidence="1" id="KW-0472">Membrane</keyword>
<proteinExistence type="predicted"/>
<comment type="caution">
    <text evidence="2">The sequence shown here is derived from an EMBL/GenBank/DDBJ whole genome shotgun (WGS) entry which is preliminary data.</text>
</comment>
<dbReference type="EMBL" id="NKHF01000008">
    <property type="protein sequence ID" value="PCK33309.1"/>
    <property type="molecule type" value="Genomic_DNA"/>
</dbReference>
<gene>
    <name evidence="2" type="ORF">CEX98_02090</name>
</gene>
<keyword evidence="3" id="KW-1185">Reference proteome</keyword>
<keyword evidence="1" id="KW-0812">Transmembrane</keyword>
<organism evidence="2 3">
    <name type="scientific">Pseudoalteromonas piscicida</name>
    <dbReference type="NCBI Taxonomy" id="43662"/>
    <lineage>
        <taxon>Bacteria</taxon>
        <taxon>Pseudomonadati</taxon>
        <taxon>Pseudomonadota</taxon>
        <taxon>Gammaproteobacteria</taxon>
        <taxon>Alteromonadales</taxon>
        <taxon>Pseudoalteromonadaceae</taxon>
        <taxon>Pseudoalteromonas</taxon>
    </lineage>
</organism>